<dbReference type="SUPFAM" id="SSF53254">
    <property type="entry name" value="Phosphoglycerate mutase-like"/>
    <property type="match status" value="1"/>
</dbReference>
<dbReference type="PANTHER" id="PTHR48100">
    <property type="entry name" value="BROAD-SPECIFICITY PHOSPHATASE YOR283W-RELATED"/>
    <property type="match status" value="1"/>
</dbReference>
<dbReference type="InterPro" id="IPR029033">
    <property type="entry name" value="His_PPase_superfam"/>
</dbReference>
<dbReference type="PANTHER" id="PTHR48100:SF10">
    <property type="entry name" value="2-CARBOXY-D-ARABINITOL-1-PHOSPHATASE-RELATED"/>
    <property type="match status" value="1"/>
</dbReference>
<evidence type="ECO:0000313" key="3">
    <source>
        <dbReference type="Proteomes" id="UP000030762"/>
    </source>
</evidence>
<reference evidence="2 3" key="1">
    <citation type="submission" date="2012-04" db="EMBL/GenBank/DDBJ databases">
        <title>The Genome Sequence of Saprolegnia declina VS20.</title>
        <authorList>
            <consortium name="The Broad Institute Genome Sequencing Platform"/>
            <person name="Russ C."/>
            <person name="Nusbaum C."/>
            <person name="Tyler B."/>
            <person name="van West P."/>
            <person name="Dieguez-Uribeondo J."/>
            <person name="de Bruijn I."/>
            <person name="Tripathy S."/>
            <person name="Jiang R."/>
            <person name="Young S.K."/>
            <person name="Zeng Q."/>
            <person name="Gargeya S."/>
            <person name="Fitzgerald M."/>
            <person name="Haas B."/>
            <person name="Abouelleil A."/>
            <person name="Alvarado L."/>
            <person name="Arachchi H.M."/>
            <person name="Berlin A."/>
            <person name="Chapman S.B."/>
            <person name="Goldberg J."/>
            <person name="Griggs A."/>
            <person name="Gujja S."/>
            <person name="Hansen M."/>
            <person name="Howarth C."/>
            <person name="Imamovic A."/>
            <person name="Larimer J."/>
            <person name="McCowen C."/>
            <person name="Montmayeur A."/>
            <person name="Murphy C."/>
            <person name="Neiman D."/>
            <person name="Pearson M."/>
            <person name="Priest M."/>
            <person name="Roberts A."/>
            <person name="Saif S."/>
            <person name="Shea T."/>
            <person name="Sisk P."/>
            <person name="Sykes S."/>
            <person name="Wortman J."/>
            <person name="Nusbaum C."/>
            <person name="Birren B."/>
        </authorList>
    </citation>
    <scope>NUCLEOTIDE SEQUENCE [LARGE SCALE GENOMIC DNA]</scope>
    <source>
        <strain evidence="2 3">VS20</strain>
    </source>
</reference>
<dbReference type="Gene3D" id="3.40.50.1240">
    <property type="entry name" value="Phosphoglycerate mutase-like"/>
    <property type="match status" value="1"/>
</dbReference>
<sequence>MSTLAAVAAAQPLPAGTTRLYLCRHGETNYNLEGRFQGRGIDSDLNALGLAQARALGEAFRAIPLQGIFSSTLSRARATAAMISQHHNGVITGAIDGVEEMGYGENEGKKLTESKHLLHAVIDQWNAGELGAAWPGGESAIDVERRGTAALRELARRPLDHVAIVCHGRFNRVVLASLLHDDLRQMEAIEQDNTCVNVLDFDRATGTFRAHVLNCTDHWRFLEPPQ</sequence>
<dbReference type="InterPro" id="IPR001345">
    <property type="entry name" value="PG/BPGM_mutase_AS"/>
</dbReference>
<dbReference type="Pfam" id="PF00300">
    <property type="entry name" value="His_Phos_1"/>
    <property type="match status" value="1"/>
</dbReference>
<dbReference type="eggNOG" id="KOG0235">
    <property type="taxonomic scope" value="Eukaryota"/>
</dbReference>
<dbReference type="STRING" id="1156394.T0PT62"/>
<dbReference type="InParanoid" id="T0PT62"/>
<dbReference type="OrthoDB" id="354304at2759"/>
<keyword evidence="3" id="KW-1185">Reference proteome</keyword>
<proteinExistence type="predicted"/>
<feature type="binding site" evidence="1">
    <location>
        <begin position="24"/>
        <end position="31"/>
    </location>
    <ligand>
        <name>substrate</name>
    </ligand>
</feature>
<feature type="binding site" evidence="1">
    <location>
        <position position="75"/>
    </location>
    <ligand>
        <name>substrate</name>
    </ligand>
</feature>
<dbReference type="SMART" id="SM00855">
    <property type="entry name" value="PGAM"/>
    <property type="match status" value="1"/>
</dbReference>
<accession>T0PT62</accession>
<organism evidence="2 3">
    <name type="scientific">Saprolegnia diclina (strain VS20)</name>
    <dbReference type="NCBI Taxonomy" id="1156394"/>
    <lineage>
        <taxon>Eukaryota</taxon>
        <taxon>Sar</taxon>
        <taxon>Stramenopiles</taxon>
        <taxon>Oomycota</taxon>
        <taxon>Saprolegniomycetes</taxon>
        <taxon>Saprolegniales</taxon>
        <taxon>Saprolegniaceae</taxon>
        <taxon>Saprolegnia</taxon>
    </lineage>
</organism>
<dbReference type="VEuPathDB" id="FungiDB:SDRG_13577"/>
<dbReference type="CDD" id="cd07067">
    <property type="entry name" value="HP_PGM_like"/>
    <property type="match status" value="1"/>
</dbReference>
<dbReference type="InterPro" id="IPR013078">
    <property type="entry name" value="His_Pase_superF_clade-1"/>
</dbReference>
<name>T0PT62_SAPDV</name>
<dbReference type="Proteomes" id="UP000030762">
    <property type="component" value="Unassembled WGS sequence"/>
</dbReference>
<evidence type="ECO:0000256" key="1">
    <source>
        <dbReference type="PIRSR" id="PIRSR613078-2"/>
    </source>
</evidence>
<dbReference type="AlphaFoldDB" id="T0PT62"/>
<dbReference type="EMBL" id="JH767192">
    <property type="protein sequence ID" value="EQC28704.1"/>
    <property type="molecule type" value="Genomic_DNA"/>
</dbReference>
<dbReference type="GO" id="GO:0016791">
    <property type="term" value="F:phosphatase activity"/>
    <property type="evidence" value="ECO:0007669"/>
    <property type="project" value="TreeGrafter"/>
</dbReference>
<dbReference type="OMA" id="WRFLEPP"/>
<dbReference type="RefSeq" id="XP_008617896.1">
    <property type="nucleotide sequence ID" value="XM_008619674.1"/>
</dbReference>
<protein>
    <recommendedName>
        <fullName evidence="4">Phosphoglycerate mutase</fullName>
    </recommendedName>
</protein>
<gene>
    <name evidence="2" type="ORF">SDRG_13577</name>
</gene>
<dbReference type="InterPro" id="IPR050275">
    <property type="entry name" value="PGM_Phosphatase"/>
</dbReference>
<dbReference type="PROSITE" id="PS00175">
    <property type="entry name" value="PG_MUTASE"/>
    <property type="match status" value="1"/>
</dbReference>
<evidence type="ECO:0000313" key="2">
    <source>
        <dbReference type="EMBL" id="EQC28704.1"/>
    </source>
</evidence>
<dbReference type="GeneID" id="19954304"/>
<evidence type="ECO:0008006" key="4">
    <source>
        <dbReference type="Google" id="ProtNLM"/>
    </source>
</evidence>